<dbReference type="Proteomes" id="UP000694850">
    <property type="component" value="Unplaced"/>
</dbReference>
<dbReference type="PROSITE" id="PS01359">
    <property type="entry name" value="ZF_PHD_1"/>
    <property type="match status" value="1"/>
</dbReference>
<feature type="domain" description="PHD-type" evidence="8">
    <location>
        <begin position="891"/>
        <end position="941"/>
    </location>
</feature>
<feature type="compositionally biased region" description="Basic and acidic residues" evidence="7">
    <location>
        <begin position="1256"/>
        <end position="1268"/>
    </location>
</feature>
<feature type="compositionally biased region" description="Acidic residues" evidence="7">
    <location>
        <begin position="874"/>
        <end position="892"/>
    </location>
</feature>
<dbReference type="Pfam" id="PF00628">
    <property type="entry name" value="PHD"/>
    <property type="match status" value="1"/>
</dbReference>
<dbReference type="PANTHER" id="PTHR14296:SF16">
    <property type="entry name" value="REMODELING AND SPACING FACTOR 1"/>
    <property type="match status" value="1"/>
</dbReference>
<dbReference type="SUPFAM" id="SSF57903">
    <property type="entry name" value="FYVE/PHD zinc finger"/>
    <property type="match status" value="1"/>
</dbReference>
<feature type="compositionally biased region" description="Basic and acidic residues" evidence="7">
    <location>
        <begin position="816"/>
        <end position="831"/>
    </location>
</feature>
<gene>
    <name evidence="10" type="primary">RSF1</name>
</gene>
<evidence type="ECO:0000256" key="6">
    <source>
        <dbReference type="PROSITE-ProRule" id="PRU00146"/>
    </source>
</evidence>
<accession>A0A8B6ZYP5</accession>
<protein>
    <submittedName>
        <fullName evidence="10">Remodeling and spacing factor 1</fullName>
    </submittedName>
</protein>
<feature type="compositionally biased region" description="Basic residues" evidence="7">
    <location>
        <begin position="1228"/>
        <end position="1243"/>
    </location>
</feature>
<dbReference type="InterPro" id="IPR028942">
    <property type="entry name" value="WHIM1_dom"/>
</dbReference>
<feature type="compositionally biased region" description="Polar residues" evidence="7">
    <location>
        <begin position="515"/>
        <end position="528"/>
    </location>
</feature>
<dbReference type="RefSeq" id="XP_007939091.1">
    <property type="nucleotide sequence ID" value="XM_007940900.2"/>
</dbReference>
<feature type="compositionally biased region" description="Acidic residues" evidence="7">
    <location>
        <begin position="1120"/>
        <end position="1140"/>
    </location>
</feature>
<feature type="compositionally biased region" description="Basic and acidic residues" evidence="7">
    <location>
        <begin position="609"/>
        <end position="622"/>
    </location>
</feature>
<name>A0A8B6ZYP5_ORYAF</name>
<feature type="region of interest" description="Disordered" evidence="7">
    <location>
        <begin position="353"/>
        <end position="381"/>
    </location>
</feature>
<evidence type="ECO:0000256" key="3">
    <source>
        <dbReference type="ARBA" id="ARBA00022771"/>
    </source>
</evidence>
<dbReference type="CTD" id="51773"/>
<dbReference type="InterPro" id="IPR011011">
    <property type="entry name" value="Znf_FYVE_PHD"/>
</dbReference>
<dbReference type="Gene3D" id="3.30.40.10">
    <property type="entry name" value="Zinc/RING finger domain, C3HC4 (zinc finger)"/>
    <property type="match status" value="1"/>
</dbReference>
<feature type="region of interest" description="Disordered" evidence="7">
    <location>
        <begin position="983"/>
        <end position="1004"/>
    </location>
</feature>
<comment type="subcellular location">
    <subcellularLocation>
        <location evidence="1">Nucleus</location>
    </subcellularLocation>
</comment>
<feature type="region of interest" description="Disordered" evidence="7">
    <location>
        <begin position="215"/>
        <end position="279"/>
    </location>
</feature>
<feature type="region of interest" description="Disordered" evidence="7">
    <location>
        <begin position="314"/>
        <end position="334"/>
    </location>
</feature>
<evidence type="ECO:0000256" key="5">
    <source>
        <dbReference type="ARBA" id="ARBA00023242"/>
    </source>
</evidence>
<dbReference type="PANTHER" id="PTHR14296">
    <property type="entry name" value="REMODELING AND SPACING FACTOR 1"/>
    <property type="match status" value="1"/>
</dbReference>
<feature type="compositionally biased region" description="Acidic residues" evidence="7">
    <location>
        <begin position="1094"/>
        <end position="1107"/>
    </location>
</feature>
<feature type="compositionally biased region" description="Basic residues" evidence="7">
    <location>
        <begin position="1145"/>
        <end position="1168"/>
    </location>
</feature>
<feature type="region of interest" description="Disordered" evidence="7">
    <location>
        <begin position="712"/>
        <end position="894"/>
    </location>
</feature>
<dbReference type="InterPro" id="IPR013083">
    <property type="entry name" value="Znf_RING/FYVE/PHD"/>
</dbReference>
<dbReference type="PROSITE" id="PS50016">
    <property type="entry name" value="ZF_PHD_2"/>
    <property type="match status" value="1"/>
</dbReference>
<dbReference type="GO" id="GO:0045892">
    <property type="term" value="P:negative regulation of DNA-templated transcription"/>
    <property type="evidence" value="ECO:0007669"/>
    <property type="project" value="TreeGrafter"/>
</dbReference>
<organism evidence="9 10">
    <name type="scientific">Orycteropus afer afer</name>
    <dbReference type="NCBI Taxonomy" id="1230840"/>
    <lineage>
        <taxon>Eukaryota</taxon>
        <taxon>Metazoa</taxon>
        <taxon>Chordata</taxon>
        <taxon>Craniata</taxon>
        <taxon>Vertebrata</taxon>
        <taxon>Euteleostomi</taxon>
        <taxon>Mammalia</taxon>
        <taxon>Eutheria</taxon>
        <taxon>Afrotheria</taxon>
        <taxon>Tubulidentata</taxon>
        <taxon>Orycteropodidae</taxon>
        <taxon>Orycteropus</taxon>
    </lineage>
</organism>
<feature type="compositionally biased region" description="Basic and acidic residues" evidence="7">
    <location>
        <begin position="1330"/>
        <end position="1339"/>
    </location>
</feature>
<evidence type="ECO:0000256" key="4">
    <source>
        <dbReference type="ARBA" id="ARBA00022833"/>
    </source>
</evidence>
<dbReference type="InterPro" id="IPR001965">
    <property type="entry name" value="Znf_PHD"/>
</dbReference>
<dbReference type="InterPro" id="IPR028938">
    <property type="entry name" value="Rsf1-like"/>
</dbReference>
<feature type="compositionally biased region" description="Basic and acidic residues" evidence="7">
    <location>
        <begin position="789"/>
        <end position="803"/>
    </location>
</feature>
<dbReference type="SMART" id="SM00249">
    <property type="entry name" value="PHD"/>
    <property type="match status" value="1"/>
</dbReference>
<sequence length="1435" mass="162700">MAAAAAAAAAMAPPGCPGSCPNFAVVCSFLERYGPLLDLPELPFPELERVLQAPPPDVGNGEVPKELVELHLKLMRKIGKSVTADRWEKYLIKICQEFNSTWAWEMEKKGYLEMSVECKLALLKYLCECQFDDNLKFKNIINEEDADTMRLQPIGRDKDGLMYWYQLDQDHNVRMYIEEQDDQDGSSWKCIVRNRNELAETLALLKAQIDPVLLKNSSQQDNSSRGSPSLEDEETKKEEETRKQGEQKENEKMKADEQPVDSENFSTPNVLEETTVKIEKDDEKELVKLPVIVKLEKPLPEIEDKKIIKEKSDSFKENVKPSKAELKEGRVDPKDIKSSMEKLVAQEPERLEFGGSVKPSQEITEKSTEETEKLKNDQQAKIPLKKREIKLSDDFDSPVKGPLCKSVTPTKEFLKEEIKQEEETCKRISTITALGFEGKQLVNGEVGDEKVTPHFKTEQIETKLYDAKEDSYSATKDKNVILEGNRAESLNSVITSMKIGEIEKDMVPVVKDTDNLISVSENQGQKGQIGQPDPPEMETSLETSEMAKELSLKSVLSDTESCTMKVEEKSPKSKKDKRPPLLECLEKLEKSKKTFLDKDTQRLSPIPEEVPRSTEKESEKPGSPEAAEASPSNMTGLCEKLASEKEVVNCQSTSCTEGQSLDAANPKILKEDSESLQVKMDNLNNVQASGIEDSSEMKGSTQKNKFKYKLIPEEETTASENREITSERQKEGIKLTIRISSRKKKPDSPSKILEPEMKQEKIEKEEEKANVGRTLRRSPRISRPTAKVAEFRDQKADKKRGEGEGEVEEESAALPKTDKKENLKKTEKDTNSKVSKVKPKGKVRWTGSRTRGRWKYSSNDESEASDSEKSSAVSEEEEEKGSEEAIPADDDEPCKKCGLPNHPELILLCDSCDSGYHTACLRPPLMIIPDGEWFCPPCQHKLLCEKLEEQLQDLDVALKKKERAERRKERLVYVGISIENIIPPQEPDFSEDQEEKKKDSKKSKVNLLERRSTRTRKCISYRFDEFDEAIDEAIEDDIKEADGGGVGRGKDISTITGHRGKDISTILDEERKENKRPQRAAAARRKKRRRLNDLDSDSNLDEEESEDEFKISDGSQDEFVVSDENPDESEEDPPSNDSDTDFCSRRLRRHPSRPMRQSRRLRRKTPKKKYSDDDEEEESEENSRDSESDFSDDFSDDFIETRRRRSRRNQKRQINYKEDSESDGSQKSLRRGKEIRRVHKRRLSSSESEESYMSKNSEDDGLAKESKQSVRKRGRSTDEYSEADEEEEDEGKRSRKRLHRIETDEEENCDNAHGAADQPAQPRALPSELESTKKPYRIESDEEDFENVGKVGSPLDYSLVDLPSTNGQSPGKAIENLIGKPAEKAQTPKDNSTASVSLAPNGTSGGQEAGAPEEEEDELLRVTDLVDYVCNSEQL</sequence>
<evidence type="ECO:0000256" key="2">
    <source>
        <dbReference type="ARBA" id="ARBA00022723"/>
    </source>
</evidence>
<feature type="region of interest" description="Disordered" evidence="7">
    <location>
        <begin position="513"/>
        <end position="638"/>
    </location>
</feature>
<feature type="region of interest" description="Disordered" evidence="7">
    <location>
        <begin position="1063"/>
        <end position="1422"/>
    </location>
</feature>
<keyword evidence="4" id="KW-0862">Zinc</keyword>
<feature type="compositionally biased region" description="Basic and acidic residues" evidence="7">
    <location>
        <begin position="565"/>
        <end position="601"/>
    </location>
</feature>
<feature type="compositionally biased region" description="Basic residues" evidence="7">
    <location>
        <begin position="1202"/>
        <end position="1211"/>
    </location>
</feature>
<dbReference type="InterPro" id="IPR019787">
    <property type="entry name" value="Znf_PHD-finger"/>
</dbReference>
<proteinExistence type="predicted"/>
<evidence type="ECO:0000256" key="1">
    <source>
        <dbReference type="ARBA" id="ARBA00004123"/>
    </source>
</evidence>
<evidence type="ECO:0000313" key="9">
    <source>
        <dbReference type="Proteomes" id="UP000694850"/>
    </source>
</evidence>
<reference evidence="10" key="1">
    <citation type="submission" date="2025-08" db="UniProtKB">
        <authorList>
            <consortium name="RefSeq"/>
        </authorList>
    </citation>
    <scope>IDENTIFICATION</scope>
</reference>
<feature type="compositionally biased region" description="Basic and acidic residues" evidence="7">
    <location>
        <begin position="753"/>
        <end position="770"/>
    </location>
</feature>
<keyword evidence="3 6" id="KW-0863">Zinc-finger</keyword>
<keyword evidence="2" id="KW-0479">Metal-binding</keyword>
<dbReference type="GO" id="GO:0031213">
    <property type="term" value="C:RSF complex"/>
    <property type="evidence" value="ECO:0007669"/>
    <property type="project" value="InterPro"/>
</dbReference>
<evidence type="ECO:0000256" key="7">
    <source>
        <dbReference type="SAM" id="MobiDB-lite"/>
    </source>
</evidence>
<feature type="compositionally biased region" description="Polar residues" evidence="7">
    <location>
        <begin position="1388"/>
        <end position="1402"/>
    </location>
</feature>
<feature type="compositionally biased region" description="Acidic residues" evidence="7">
    <location>
        <begin position="1188"/>
        <end position="1198"/>
    </location>
</feature>
<dbReference type="GO" id="GO:0042393">
    <property type="term" value="F:histone binding"/>
    <property type="evidence" value="ECO:0007669"/>
    <property type="project" value="TreeGrafter"/>
</dbReference>
<dbReference type="OrthoDB" id="10055895at2759"/>
<dbReference type="FunFam" id="3.30.40.10:FF:000228">
    <property type="entry name" value="Remodeling and spacing factor 1"/>
    <property type="match status" value="1"/>
</dbReference>
<feature type="compositionally biased region" description="Basic and acidic residues" evidence="7">
    <location>
        <begin position="720"/>
        <end position="733"/>
    </location>
</feature>
<keyword evidence="5" id="KW-0539">Nucleus</keyword>
<feature type="compositionally biased region" description="Polar residues" evidence="7">
    <location>
        <begin position="215"/>
        <end position="227"/>
    </location>
</feature>
<dbReference type="Pfam" id="PF15612">
    <property type="entry name" value="WHIM1"/>
    <property type="match status" value="1"/>
</dbReference>
<evidence type="ECO:0000313" key="10">
    <source>
        <dbReference type="RefSeq" id="XP_007939091.1"/>
    </source>
</evidence>
<dbReference type="GeneID" id="103197056"/>
<keyword evidence="9" id="KW-1185">Reference proteome</keyword>
<feature type="compositionally biased region" description="Basic and acidic residues" evidence="7">
    <location>
        <begin position="234"/>
        <end position="257"/>
    </location>
</feature>
<feature type="compositionally biased region" description="Basic and acidic residues" evidence="7">
    <location>
        <begin position="363"/>
        <end position="378"/>
    </location>
</feature>
<dbReference type="InterPro" id="IPR019786">
    <property type="entry name" value="Zinc_finger_PHD-type_CS"/>
</dbReference>
<feature type="compositionally biased region" description="Acidic residues" evidence="7">
    <location>
        <begin position="1279"/>
        <end position="1289"/>
    </location>
</feature>
<evidence type="ECO:0000259" key="8">
    <source>
        <dbReference type="PROSITE" id="PS50016"/>
    </source>
</evidence>
<dbReference type="GO" id="GO:0008270">
    <property type="term" value="F:zinc ion binding"/>
    <property type="evidence" value="ECO:0007669"/>
    <property type="project" value="UniProtKB-KW"/>
</dbReference>
<dbReference type="CDD" id="cd15543">
    <property type="entry name" value="PHD_RSF1"/>
    <property type="match status" value="1"/>
</dbReference>